<dbReference type="Proteomes" id="UP000198649">
    <property type="component" value="Unassembled WGS sequence"/>
</dbReference>
<evidence type="ECO:0000256" key="1">
    <source>
        <dbReference type="SAM" id="Phobius"/>
    </source>
</evidence>
<dbReference type="RefSeq" id="WP_170259118.1">
    <property type="nucleotide sequence ID" value="NZ_BKAF01000009.1"/>
</dbReference>
<name>A0A1I3F9N4_9ACTN</name>
<evidence type="ECO:0000313" key="3">
    <source>
        <dbReference type="Proteomes" id="UP000198649"/>
    </source>
</evidence>
<organism evidence="2 3">
    <name type="scientific">Nocardioides psychrotolerans</name>
    <dbReference type="NCBI Taxonomy" id="1005945"/>
    <lineage>
        <taxon>Bacteria</taxon>
        <taxon>Bacillati</taxon>
        <taxon>Actinomycetota</taxon>
        <taxon>Actinomycetes</taxon>
        <taxon>Propionibacteriales</taxon>
        <taxon>Nocardioidaceae</taxon>
        <taxon>Nocardioides</taxon>
    </lineage>
</organism>
<sequence length="51" mass="5489">MLMINWPLTIVVGIGLAVLVGVVGGYLSARLAVIGSERRLNRTLTRRPADV</sequence>
<dbReference type="EMBL" id="FOQG01000004">
    <property type="protein sequence ID" value="SFI07898.1"/>
    <property type="molecule type" value="Genomic_DNA"/>
</dbReference>
<dbReference type="AlphaFoldDB" id="A0A1I3F9N4"/>
<keyword evidence="3" id="KW-1185">Reference proteome</keyword>
<proteinExistence type="predicted"/>
<protein>
    <submittedName>
        <fullName evidence="2">Uncharacterized protein</fullName>
    </submittedName>
</protein>
<keyword evidence="1" id="KW-0472">Membrane</keyword>
<dbReference type="STRING" id="1005945.SAMN05216561_104286"/>
<evidence type="ECO:0000313" key="2">
    <source>
        <dbReference type="EMBL" id="SFI07898.1"/>
    </source>
</evidence>
<gene>
    <name evidence="2" type="ORF">SAMN05216561_104286</name>
</gene>
<keyword evidence="1" id="KW-0812">Transmembrane</keyword>
<keyword evidence="1" id="KW-1133">Transmembrane helix</keyword>
<feature type="transmembrane region" description="Helical" evidence="1">
    <location>
        <begin position="6"/>
        <end position="29"/>
    </location>
</feature>
<accession>A0A1I3F9N4</accession>
<reference evidence="2 3" key="1">
    <citation type="submission" date="2016-10" db="EMBL/GenBank/DDBJ databases">
        <authorList>
            <person name="de Groot N.N."/>
        </authorList>
    </citation>
    <scope>NUCLEOTIDE SEQUENCE [LARGE SCALE GENOMIC DNA]</scope>
    <source>
        <strain evidence="2 3">CGMCC 1.11156</strain>
    </source>
</reference>